<keyword evidence="3" id="KW-0677">Repeat</keyword>
<dbReference type="GO" id="GO:0006913">
    <property type="term" value="P:nucleocytoplasmic transport"/>
    <property type="evidence" value="ECO:0007669"/>
    <property type="project" value="TreeGrafter"/>
</dbReference>
<dbReference type="GO" id="GO:0005096">
    <property type="term" value="F:GTPase activator activity"/>
    <property type="evidence" value="ECO:0007669"/>
    <property type="project" value="UniProtKB-KW"/>
</dbReference>
<dbReference type="Pfam" id="PF13516">
    <property type="entry name" value="LRR_6"/>
    <property type="match status" value="3"/>
</dbReference>
<keyword evidence="1" id="KW-0343">GTPase activation</keyword>
<dbReference type="InterPro" id="IPR001611">
    <property type="entry name" value="Leu-rich_rpt"/>
</dbReference>
<dbReference type="VEuPathDB" id="TriTrypDB:TvY486_0501650"/>
<dbReference type="GO" id="GO:0031267">
    <property type="term" value="F:small GTPase binding"/>
    <property type="evidence" value="ECO:0007669"/>
    <property type="project" value="TreeGrafter"/>
</dbReference>
<reference evidence="4" key="1">
    <citation type="journal article" date="2012" name="Proc. Natl. Acad. Sci. U.S.A.">
        <title>Antigenic diversity is generated by distinct evolutionary mechanisms in African trypanosome species.</title>
        <authorList>
            <person name="Jackson A.P."/>
            <person name="Berry A."/>
            <person name="Aslett M."/>
            <person name="Allison H.C."/>
            <person name="Burton P."/>
            <person name="Vavrova-Anderson J."/>
            <person name="Brown R."/>
            <person name="Browne H."/>
            <person name="Corton N."/>
            <person name="Hauser H."/>
            <person name="Gamble J."/>
            <person name="Gilderthorp R."/>
            <person name="Marcello L."/>
            <person name="McQuillan J."/>
            <person name="Otto T.D."/>
            <person name="Quail M.A."/>
            <person name="Sanders M.J."/>
            <person name="van Tonder A."/>
            <person name="Ginger M.L."/>
            <person name="Field M.C."/>
            <person name="Barry J.D."/>
            <person name="Hertz-Fowler C."/>
            <person name="Berriman M."/>
        </authorList>
    </citation>
    <scope>NUCLEOTIDE SEQUENCE</scope>
    <source>
        <strain evidence="4">Y486</strain>
    </source>
</reference>
<accession>G0TVI9</accession>
<dbReference type="SMART" id="SM00368">
    <property type="entry name" value="LRR_RI"/>
    <property type="match status" value="5"/>
</dbReference>
<gene>
    <name evidence="4" type="ORF">TVY486_0501650</name>
</gene>
<dbReference type="AlphaFoldDB" id="G0TVI9"/>
<dbReference type="InterPro" id="IPR027038">
    <property type="entry name" value="RanGap"/>
</dbReference>
<sequence>MSSKKSIQRNDFHRVRVQEQLRQLENSVINIASGKDLSFSRVHRQSHFVPDLSVICAEELARSFEKLTAVDALAVENPKLYEMVIERLSTDLPLDVVVARVDCDKYWRRCCEARWSYGQLCEQSNGKLVICERSSWKQFFLERALRDFLMGLSSPHLSDVESQQLEKLCHTTKEYVYSVDLPCQVTHLDLYNDVLLHMPHVEHLRLTYGVSNVGTNFEWGMIGFTEEDALGMRYVLKKYMPLRSIRLPNNRLNSSLLKGILSGLVSNTSIRVLDFSSNSIDDDGAKSLALLLCKQDLPLEELYLHDNRIRGEGAVAIGEALTINRTLRVLNLRLNRIPDKAGGVELVKSLESHKALEVLDVSHNLLGDDTAQVLAEVLPSQLTLLSLNISGNRALGVGAGKALLEGLRKNERLRFFDARSCGLSAEHLSEMEGHVRDVVQSSKMKKIETMEQKRLEMIRKQVEENLMKVISVQ</sequence>
<evidence type="ECO:0000256" key="1">
    <source>
        <dbReference type="ARBA" id="ARBA00022468"/>
    </source>
</evidence>
<dbReference type="EMBL" id="HE573021">
    <property type="protein sequence ID" value="CCC47955.1"/>
    <property type="molecule type" value="Genomic_DNA"/>
</dbReference>
<dbReference type="SUPFAM" id="SSF52047">
    <property type="entry name" value="RNI-like"/>
    <property type="match status" value="1"/>
</dbReference>
<evidence type="ECO:0008006" key="5">
    <source>
        <dbReference type="Google" id="ProtNLM"/>
    </source>
</evidence>
<dbReference type="InterPro" id="IPR032675">
    <property type="entry name" value="LRR_dom_sf"/>
</dbReference>
<dbReference type="PANTHER" id="PTHR24113">
    <property type="entry name" value="RAN GTPASE-ACTIVATING PROTEIN 1"/>
    <property type="match status" value="1"/>
</dbReference>
<dbReference type="GO" id="GO:0005829">
    <property type="term" value="C:cytosol"/>
    <property type="evidence" value="ECO:0007669"/>
    <property type="project" value="TreeGrafter"/>
</dbReference>
<dbReference type="OMA" id="PVCHVAR"/>
<dbReference type="PANTHER" id="PTHR24113:SF12">
    <property type="entry name" value="RAN GTPASE-ACTIVATING PROTEIN 1"/>
    <property type="match status" value="1"/>
</dbReference>
<proteinExistence type="predicted"/>
<evidence type="ECO:0000313" key="4">
    <source>
        <dbReference type="EMBL" id="CCC47955.1"/>
    </source>
</evidence>
<organism evidence="4">
    <name type="scientific">Trypanosoma vivax (strain Y486)</name>
    <dbReference type="NCBI Taxonomy" id="1055687"/>
    <lineage>
        <taxon>Eukaryota</taxon>
        <taxon>Discoba</taxon>
        <taxon>Euglenozoa</taxon>
        <taxon>Kinetoplastea</taxon>
        <taxon>Metakinetoplastina</taxon>
        <taxon>Trypanosomatida</taxon>
        <taxon>Trypanosomatidae</taxon>
        <taxon>Trypanosoma</taxon>
        <taxon>Duttonella</taxon>
    </lineage>
</organism>
<dbReference type="GO" id="GO:0048471">
    <property type="term" value="C:perinuclear region of cytoplasm"/>
    <property type="evidence" value="ECO:0007669"/>
    <property type="project" value="TreeGrafter"/>
</dbReference>
<name>G0TVI9_TRYVY</name>
<evidence type="ECO:0000256" key="3">
    <source>
        <dbReference type="ARBA" id="ARBA00022737"/>
    </source>
</evidence>
<keyword evidence="2" id="KW-0433">Leucine-rich repeat</keyword>
<dbReference type="Gene3D" id="3.80.10.10">
    <property type="entry name" value="Ribonuclease Inhibitor"/>
    <property type="match status" value="2"/>
</dbReference>
<dbReference type="GO" id="GO:0005634">
    <property type="term" value="C:nucleus"/>
    <property type="evidence" value="ECO:0007669"/>
    <property type="project" value="TreeGrafter"/>
</dbReference>
<evidence type="ECO:0000256" key="2">
    <source>
        <dbReference type="ARBA" id="ARBA00022614"/>
    </source>
</evidence>
<protein>
    <recommendedName>
        <fullName evidence="5">Leucine-rich repeat protein (LRRP)</fullName>
    </recommendedName>
</protein>